<dbReference type="PANTHER" id="PTHR43148">
    <property type="entry name" value="GLYCERALDEHYDE-3-PHOSPHATE DEHYDROGENASE 2"/>
    <property type="match status" value="1"/>
</dbReference>
<dbReference type="Gene3D" id="3.40.50.720">
    <property type="entry name" value="NAD(P)-binding Rossmann-like Domain"/>
    <property type="match status" value="1"/>
</dbReference>
<dbReference type="InterPro" id="IPR020831">
    <property type="entry name" value="GlycerAld/Erythrose_P_DH"/>
</dbReference>
<dbReference type="Proteomes" id="UP000305887">
    <property type="component" value="Unassembled WGS sequence"/>
</dbReference>
<dbReference type="GO" id="GO:0016620">
    <property type="term" value="F:oxidoreductase activity, acting on the aldehyde or oxo group of donors, NAD or NADP as acceptor"/>
    <property type="evidence" value="ECO:0007669"/>
    <property type="project" value="InterPro"/>
</dbReference>
<feature type="binding site" evidence="6">
    <location>
        <begin position="12"/>
        <end position="13"/>
    </location>
    <ligand>
        <name>NAD(+)</name>
        <dbReference type="ChEBI" id="CHEBI:57540"/>
    </ligand>
</feature>
<dbReference type="InterPro" id="IPR006424">
    <property type="entry name" value="Glyceraldehyde-3-P_DH_1"/>
</dbReference>
<feature type="active site" description="Nucleophile" evidence="4">
    <location>
        <position position="158"/>
    </location>
</feature>
<dbReference type="Pfam" id="PF00044">
    <property type="entry name" value="Gp_dh_N"/>
    <property type="match status" value="1"/>
</dbReference>
<dbReference type="InterPro" id="IPR020829">
    <property type="entry name" value="GlycerAld_3-P_DH_cat"/>
</dbReference>
<evidence type="ECO:0000259" key="10">
    <source>
        <dbReference type="SMART" id="SM00846"/>
    </source>
</evidence>
<feature type="binding site" evidence="5">
    <location>
        <position position="239"/>
    </location>
    <ligand>
        <name>D-glyceraldehyde 3-phosphate</name>
        <dbReference type="ChEBI" id="CHEBI:59776"/>
    </ligand>
</feature>
<dbReference type="OrthoDB" id="9803304at2"/>
<evidence type="ECO:0000256" key="3">
    <source>
        <dbReference type="ARBA" id="ARBA00023002"/>
    </source>
</evidence>
<dbReference type="NCBIfam" id="TIGR01534">
    <property type="entry name" value="GAPDH-I"/>
    <property type="match status" value="1"/>
</dbReference>
<evidence type="ECO:0000256" key="8">
    <source>
        <dbReference type="RuleBase" id="RU000397"/>
    </source>
</evidence>
<dbReference type="PRINTS" id="PR00078">
    <property type="entry name" value="G3PDHDRGNASE"/>
</dbReference>
<accession>A0A5C4N3D7</accession>
<dbReference type="FunFam" id="3.40.50.720:FF:000001">
    <property type="entry name" value="Glyceraldehyde-3-phosphate dehydrogenase"/>
    <property type="match status" value="1"/>
</dbReference>
<organism evidence="11 12">
    <name type="scientific">Rubellimicrobium rubrum</name>
    <dbReference type="NCBI Taxonomy" id="2585369"/>
    <lineage>
        <taxon>Bacteria</taxon>
        <taxon>Pseudomonadati</taxon>
        <taxon>Pseudomonadota</taxon>
        <taxon>Alphaproteobacteria</taxon>
        <taxon>Rhodobacterales</taxon>
        <taxon>Roseobacteraceae</taxon>
        <taxon>Rubellimicrobium</taxon>
    </lineage>
</organism>
<feature type="binding site" evidence="6">
    <location>
        <position position="80"/>
    </location>
    <ligand>
        <name>NAD(+)</name>
        <dbReference type="ChEBI" id="CHEBI:57540"/>
    </ligand>
</feature>
<name>A0A5C4N3D7_9RHOB</name>
<feature type="binding site" evidence="6">
    <location>
        <position position="120"/>
    </location>
    <ligand>
        <name>NAD(+)</name>
        <dbReference type="ChEBI" id="CHEBI:57540"/>
    </ligand>
</feature>
<dbReference type="SUPFAM" id="SSF51735">
    <property type="entry name" value="NAD(P)-binding Rossmann-fold domains"/>
    <property type="match status" value="1"/>
</dbReference>
<dbReference type="GO" id="GO:0050661">
    <property type="term" value="F:NADP binding"/>
    <property type="evidence" value="ECO:0007669"/>
    <property type="project" value="InterPro"/>
</dbReference>
<dbReference type="GO" id="GO:0006006">
    <property type="term" value="P:glucose metabolic process"/>
    <property type="evidence" value="ECO:0007669"/>
    <property type="project" value="InterPro"/>
</dbReference>
<evidence type="ECO:0000313" key="11">
    <source>
        <dbReference type="EMBL" id="TNC50800.1"/>
    </source>
</evidence>
<dbReference type="EMBL" id="VDFU01000006">
    <property type="protein sequence ID" value="TNC50800.1"/>
    <property type="molecule type" value="Genomic_DNA"/>
</dbReference>
<dbReference type="InterPro" id="IPR020828">
    <property type="entry name" value="GlycerAld_3-P_DH_NAD(P)-bd"/>
</dbReference>
<feature type="binding site" evidence="6">
    <location>
        <position position="321"/>
    </location>
    <ligand>
        <name>NAD(+)</name>
        <dbReference type="ChEBI" id="CHEBI:57540"/>
    </ligand>
</feature>
<dbReference type="InterPro" id="IPR020830">
    <property type="entry name" value="GlycerAld_3-P_DH_AS"/>
</dbReference>
<feature type="binding site" evidence="5">
    <location>
        <begin position="157"/>
        <end position="159"/>
    </location>
    <ligand>
        <name>D-glyceraldehyde 3-phosphate</name>
        <dbReference type="ChEBI" id="CHEBI:59776"/>
    </ligand>
</feature>
<dbReference type="GO" id="GO:0051287">
    <property type="term" value="F:NAD binding"/>
    <property type="evidence" value="ECO:0007669"/>
    <property type="project" value="InterPro"/>
</dbReference>
<dbReference type="PROSITE" id="PS00071">
    <property type="entry name" value="GAPDH"/>
    <property type="match status" value="1"/>
</dbReference>
<keyword evidence="12" id="KW-1185">Reference proteome</keyword>
<comment type="similarity">
    <text evidence="1 8">Belongs to the glyceraldehyde-3-phosphate dehydrogenase family.</text>
</comment>
<dbReference type="EC" id="1.2.1.-" evidence="9"/>
<dbReference type="SUPFAM" id="SSF55347">
    <property type="entry name" value="Glyceraldehyde-3-phosphate dehydrogenase-like, C-terminal domain"/>
    <property type="match status" value="1"/>
</dbReference>
<dbReference type="RefSeq" id="WP_139076121.1">
    <property type="nucleotide sequence ID" value="NZ_VDFU01000006.1"/>
</dbReference>
<protein>
    <recommendedName>
        <fullName evidence="9">Glyceraldehyde-3-phosphate dehydrogenase</fullName>
        <ecNumber evidence="9">1.2.1.-</ecNumber>
    </recommendedName>
</protein>
<evidence type="ECO:0000313" key="12">
    <source>
        <dbReference type="Proteomes" id="UP000305887"/>
    </source>
</evidence>
<feature type="binding site" evidence="5">
    <location>
        <position position="188"/>
    </location>
    <ligand>
        <name>D-glyceraldehyde 3-phosphate</name>
        <dbReference type="ChEBI" id="CHEBI:59776"/>
    </ligand>
</feature>
<dbReference type="CDD" id="cd05214">
    <property type="entry name" value="GAPDH_I_N"/>
    <property type="match status" value="1"/>
</dbReference>
<feature type="site" description="Activates thiol group during catalysis" evidence="7">
    <location>
        <position position="185"/>
    </location>
</feature>
<comment type="subunit">
    <text evidence="2">Homotetramer.</text>
</comment>
<evidence type="ECO:0000256" key="4">
    <source>
        <dbReference type="PIRSR" id="PIRSR000149-1"/>
    </source>
</evidence>
<feature type="domain" description="Glyceraldehyde 3-phosphate dehydrogenase NAD(P) binding" evidence="10">
    <location>
        <begin position="3"/>
        <end position="158"/>
    </location>
</feature>
<evidence type="ECO:0000256" key="2">
    <source>
        <dbReference type="ARBA" id="ARBA00011881"/>
    </source>
</evidence>
<evidence type="ECO:0000256" key="7">
    <source>
        <dbReference type="PIRSR" id="PIRSR000149-4"/>
    </source>
</evidence>
<keyword evidence="6" id="KW-0520">NAD</keyword>
<feature type="binding site" evidence="5">
    <location>
        <begin position="216"/>
        <end position="217"/>
    </location>
    <ligand>
        <name>D-glyceraldehyde 3-phosphate</name>
        <dbReference type="ChEBI" id="CHEBI:59776"/>
    </ligand>
</feature>
<dbReference type="FunFam" id="3.30.360.10:FF:000002">
    <property type="entry name" value="Glyceraldehyde-3-phosphate dehydrogenase"/>
    <property type="match status" value="1"/>
</dbReference>
<sequence>MVVKVGINGFGRIGRNVLRAIIESGRTDIEVVAINDLGPVETNAHLLRYDSVHGRFPGTVTTTENTIDAGRGPMQVTAERDPTKLPWQNVDIAMECTGIFTDGPKAALHLQNGSKRVLVSAPVSGEEWTTDKAVKTIVYGVNDGSLDANDHVVSNASCTTNCLAPVAYVLQEAIGIHHGFMTTIHSYTGDQPTLDTMHKDLYRARAAALSMIPTSTGAAKAVGKVLPDLNGKLDGVSIRVPTPNVSVVDFKFVARRATSVQEINEAIRSAAQGRLKGILGFTEEKLVSSDFNHDPHSSVFHMDQTKVMDGTLCRILSWYDNEWGFSNRMADTAVAMGKLI</sequence>
<gene>
    <name evidence="11" type="primary">gap</name>
    <name evidence="11" type="ORF">FHG66_07460</name>
</gene>
<feature type="binding site" evidence="6">
    <location>
        <position position="36"/>
    </location>
    <ligand>
        <name>NAD(+)</name>
        <dbReference type="ChEBI" id="CHEBI:57540"/>
    </ligand>
</feature>
<proteinExistence type="inferred from homology"/>
<evidence type="ECO:0000256" key="9">
    <source>
        <dbReference type="RuleBase" id="RU361160"/>
    </source>
</evidence>
<evidence type="ECO:0000256" key="6">
    <source>
        <dbReference type="PIRSR" id="PIRSR000149-3"/>
    </source>
</evidence>
<dbReference type="AlphaFoldDB" id="A0A5C4N3D7"/>
<dbReference type="Gene3D" id="3.30.360.10">
    <property type="entry name" value="Dihydrodipicolinate Reductase, domain 2"/>
    <property type="match status" value="1"/>
</dbReference>
<dbReference type="Pfam" id="PF02800">
    <property type="entry name" value="Gp_dh_C"/>
    <property type="match status" value="1"/>
</dbReference>
<dbReference type="PIRSF" id="PIRSF000149">
    <property type="entry name" value="GAP_DH"/>
    <property type="match status" value="1"/>
</dbReference>
<keyword evidence="6" id="KW-0547">Nucleotide-binding</keyword>
<dbReference type="InterPro" id="IPR036291">
    <property type="entry name" value="NAD(P)-bd_dom_sf"/>
</dbReference>
<reference evidence="11 12" key="1">
    <citation type="submission" date="2019-06" db="EMBL/GenBank/DDBJ databases">
        <title>YIM 131921 draft genome.</title>
        <authorList>
            <person name="Jiang L."/>
        </authorList>
    </citation>
    <scope>NUCLEOTIDE SEQUENCE [LARGE SCALE GENOMIC DNA]</scope>
    <source>
        <strain evidence="11 12">YIM 131921</strain>
    </source>
</reference>
<dbReference type="CDD" id="cd18126">
    <property type="entry name" value="GAPDH_I_C"/>
    <property type="match status" value="1"/>
</dbReference>
<evidence type="ECO:0000256" key="5">
    <source>
        <dbReference type="PIRSR" id="PIRSR000149-2"/>
    </source>
</evidence>
<comment type="caution">
    <text evidence="11">The sequence shown here is derived from an EMBL/GenBank/DDBJ whole genome shotgun (WGS) entry which is preliminary data.</text>
</comment>
<keyword evidence="3 9" id="KW-0560">Oxidoreductase</keyword>
<evidence type="ECO:0000256" key="1">
    <source>
        <dbReference type="ARBA" id="ARBA00007406"/>
    </source>
</evidence>
<dbReference type="SMART" id="SM00846">
    <property type="entry name" value="Gp_dh_N"/>
    <property type="match status" value="1"/>
</dbReference>